<proteinExistence type="predicted"/>
<dbReference type="SMART" id="SM00382">
    <property type="entry name" value="AAA"/>
    <property type="match status" value="1"/>
</dbReference>
<dbReference type="InterPro" id="IPR003439">
    <property type="entry name" value="ABC_transporter-like_ATP-bd"/>
</dbReference>
<dbReference type="InterPro" id="IPR050352">
    <property type="entry name" value="ABCG_transporters"/>
</dbReference>
<evidence type="ECO:0000256" key="7">
    <source>
        <dbReference type="ARBA" id="ARBA00023136"/>
    </source>
</evidence>
<evidence type="ECO:0000313" key="9">
    <source>
        <dbReference type="EMBL" id="CAA9512567.1"/>
    </source>
</evidence>
<evidence type="ECO:0000256" key="1">
    <source>
        <dbReference type="ARBA" id="ARBA00004141"/>
    </source>
</evidence>
<dbReference type="GO" id="GO:0016887">
    <property type="term" value="F:ATP hydrolysis activity"/>
    <property type="evidence" value="ECO:0007669"/>
    <property type="project" value="InterPro"/>
</dbReference>
<dbReference type="PANTHER" id="PTHR48041:SF139">
    <property type="entry name" value="PROTEIN SCARLET"/>
    <property type="match status" value="1"/>
</dbReference>
<evidence type="ECO:0000256" key="5">
    <source>
        <dbReference type="ARBA" id="ARBA00022840"/>
    </source>
</evidence>
<dbReference type="PROSITE" id="PS50893">
    <property type="entry name" value="ABC_TRANSPORTER_2"/>
    <property type="match status" value="1"/>
</dbReference>
<dbReference type="Pfam" id="PF00005">
    <property type="entry name" value="ABC_tran"/>
    <property type="match status" value="1"/>
</dbReference>
<dbReference type="GO" id="GO:0042626">
    <property type="term" value="F:ATPase-coupled transmembrane transporter activity"/>
    <property type="evidence" value="ECO:0007669"/>
    <property type="project" value="TreeGrafter"/>
</dbReference>
<dbReference type="SUPFAM" id="SSF52540">
    <property type="entry name" value="P-loop containing nucleoside triphosphate hydrolases"/>
    <property type="match status" value="1"/>
</dbReference>
<evidence type="ECO:0000256" key="4">
    <source>
        <dbReference type="ARBA" id="ARBA00022741"/>
    </source>
</evidence>
<dbReference type="EMBL" id="CADCVO010000463">
    <property type="protein sequence ID" value="CAA9512567.1"/>
    <property type="molecule type" value="Genomic_DNA"/>
</dbReference>
<feature type="non-terminal residue" evidence="9">
    <location>
        <position position="276"/>
    </location>
</feature>
<sequence length="276" mass="28633">MTGRATQTPRRARPAGGDGVRIEARDLVRTVRGGTQILRGVSLDVRPGELLALVGSSGAGKTTLLEALAGVRPADAGTVTHDGIPLDALEAHRGAVGYVPQDDIIHTDLPLARTLRYAARLRLPEETSGAELDAAVGEALAALDLSAHADVRVGALSGGQRKRASIAVELLTRPRVFFLDEPTSGLDPATSAELLRVLRRLAQGGTTVVFTTHAIQDLARVDRVAFLARGGSLAFAGTVAEALGHFGVDEVDEIYGRLADGPAASPPPPAPPGPAR</sequence>
<evidence type="ECO:0000259" key="8">
    <source>
        <dbReference type="PROSITE" id="PS50893"/>
    </source>
</evidence>
<keyword evidence="7" id="KW-0472">Membrane</keyword>
<name>A0A6J4T3L8_9ACTN</name>
<keyword evidence="6" id="KW-1133">Transmembrane helix</keyword>
<protein>
    <submittedName>
        <fullName evidence="9">ABC transporter, ATP-binding protein</fullName>
    </submittedName>
</protein>
<dbReference type="AlphaFoldDB" id="A0A6J4T3L8"/>
<dbReference type="Gene3D" id="3.40.50.300">
    <property type="entry name" value="P-loop containing nucleotide triphosphate hydrolases"/>
    <property type="match status" value="1"/>
</dbReference>
<feature type="domain" description="ABC transporter" evidence="8">
    <location>
        <begin position="22"/>
        <end position="255"/>
    </location>
</feature>
<dbReference type="PANTHER" id="PTHR48041">
    <property type="entry name" value="ABC TRANSPORTER G FAMILY MEMBER 28"/>
    <property type="match status" value="1"/>
</dbReference>
<evidence type="ECO:0000256" key="2">
    <source>
        <dbReference type="ARBA" id="ARBA00022448"/>
    </source>
</evidence>
<dbReference type="InterPro" id="IPR003593">
    <property type="entry name" value="AAA+_ATPase"/>
</dbReference>
<organism evidence="9">
    <name type="scientific">uncultured Solirubrobacteraceae bacterium</name>
    <dbReference type="NCBI Taxonomy" id="1162706"/>
    <lineage>
        <taxon>Bacteria</taxon>
        <taxon>Bacillati</taxon>
        <taxon>Actinomycetota</taxon>
        <taxon>Thermoleophilia</taxon>
        <taxon>Solirubrobacterales</taxon>
        <taxon>Solirubrobacteraceae</taxon>
        <taxon>environmental samples</taxon>
    </lineage>
</organism>
<keyword evidence="2" id="KW-0813">Transport</keyword>
<keyword evidence="3" id="KW-0812">Transmembrane</keyword>
<accession>A0A6J4T3L8</accession>
<dbReference type="InterPro" id="IPR027417">
    <property type="entry name" value="P-loop_NTPase"/>
</dbReference>
<evidence type="ECO:0000256" key="6">
    <source>
        <dbReference type="ARBA" id="ARBA00022989"/>
    </source>
</evidence>
<gene>
    <name evidence="9" type="ORF">AVDCRST_MAG13-2881</name>
</gene>
<dbReference type="GO" id="GO:0016020">
    <property type="term" value="C:membrane"/>
    <property type="evidence" value="ECO:0007669"/>
    <property type="project" value="UniProtKB-SubCell"/>
</dbReference>
<evidence type="ECO:0000256" key="3">
    <source>
        <dbReference type="ARBA" id="ARBA00022692"/>
    </source>
</evidence>
<dbReference type="InterPro" id="IPR017871">
    <property type="entry name" value="ABC_transporter-like_CS"/>
</dbReference>
<dbReference type="PROSITE" id="PS00211">
    <property type="entry name" value="ABC_TRANSPORTER_1"/>
    <property type="match status" value="1"/>
</dbReference>
<reference evidence="9" key="1">
    <citation type="submission" date="2020-02" db="EMBL/GenBank/DDBJ databases">
        <authorList>
            <person name="Meier V. D."/>
        </authorList>
    </citation>
    <scope>NUCLEOTIDE SEQUENCE</scope>
    <source>
        <strain evidence="9">AVDCRST_MAG13</strain>
    </source>
</reference>
<keyword evidence="5 9" id="KW-0067">ATP-binding</keyword>
<comment type="subcellular location">
    <subcellularLocation>
        <location evidence="1">Membrane</location>
        <topology evidence="1">Multi-pass membrane protein</topology>
    </subcellularLocation>
</comment>
<dbReference type="GO" id="GO:0005524">
    <property type="term" value="F:ATP binding"/>
    <property type="evidence" value="ECO:0007669"/>
    <property type="project" value="UniProtKB-KW"/>
</dbReference>
<keyword evidence="4" id="KW-0547">Nucleotide-binding</keyword>